<dbReference type="OrthoDB" id="749662at2759"/>
<feature type="compositionally biased region" description="Low complexity" evidence="1">
    <location>
        <begin position="234"/>
        <end position="247"/>
    </location>
</feature>
<name>V7BV28_PHAVU</name>
<evidence type="ECO:0000256" key="2">
    <source>
        <dbReference type="SAM" id="SignalP"/>
    </source>
</evidence>
<accession>V7BV28</accession>
<keyword evidence="4" id="KW-1185">Reference proteome</keyword>
<gene>
    <name evidence="3" type="ORF">PHAVU_005G100800g</name>
</gene>
<evidence type="ECO:0000256" key="1">
    <source>
        <dbReference type="SAM" id="MobiDB-lite"/>
    </source>
</evidence>
<reference evidence="4" key="1">
    <citation type="journal article" date="2014" name="Nat. Genet.">
        <title>A reference genome for common bean and genome-wide analysis of dual domestications.</title>
        <authorList>
            <person name="Schmutz J."/>
            <person name="McClean P.E."/>
            <person name="Mamidi S."/>
            <person name="Wu G.A."/>
            <person name="Cannon S.B."/>
            <person name="Grimwood J."/>
            <person name="Jenkins J."/>
            <person name="Shu S."/>
            <person name="Song Q."/>
            <person name="Chavarro C."/>
            <person name="Torres-Torres M."/>
            <person name="Geffroy V."/>
            <person name="Moghaddam S.M."/>
            <person name="Gao D."/>
            <person name="Abernathy B."/>
            <person name="Barry K."/>
            <person name="Blair M."/>
            <person name="Brick M.A."/>
            <person name="Chovatia M."/>
            <person name="Gepts P."/>
            <person name="Goodstein D.M."/>
            <person name="Gonzales M."/>
            <person name="Hellsten U."/>
            <person name="Hyten D.L."/>
            <person name="Jia G."/>
            <person name="Kelly J.D."/>
            <person name="Kudrna D."/>
            <person name="Lee R."/>
            <person name="Richard M.M."/>
            <person name="Miklas P.N."/>
            <person name="Osorno J.M."/>
            <person name="Rodrigues J."/>
            <person name="Thareau V."/>
            <person name="Urrea C.A."/>
            <person name="Wang M."/>
            <person name="Yu Y."/>
            <person name="Zhang M."/>
            <person name="Wing R.A."/>
            <person name="Cregan P.B."/>
            <person name="Rokhsar D.S."/>
            <person name="Jackson S.A."/>
        </authorList>
    </citation>
    <scope>NUCLEOTIDE SEQUENCE [LARGE SCALE GENOMIC DNA]</scope>
    <source>
        <strain evidence="4">cv. G19833</strain>
    </source>
</reference>
<feature type="compositionally biased region" description="Low complexity" evidence="1">
    <location>
        <begin position="262"/>
        <end position="285"/>
    </location>
</feature>
<feature type="region of interest" description="Disordered" evidence="1">
    <location>
        <begin position="233"/>
        <end position="290"/>
    </location>
</feature>
<feature type="region of interest" description="Disordered" evidence="1">
    <location>
        <begin position="114"/>
        <end position="155"/>
    </location>
</feature>
<evidence type="ECO:0000313" key="4">
    <source>
        <dbReference type="Proteomes" id="UP000000226"/>
    </source>
</evidence>
<dbReference type="PANTHER" id="PTHR35274:SF5">
    <property type="entry name" value="PROTEIN E6-LIKE"/>
    <property type="match status" value="1"/>
</dbReference>
<dbReference type="Proteomes" id="UP000000226">
    <property type="component" value="Chromosome 5"/>
</dbReference>
<dbReference type="EMBL" id="CM002292">
    <property type="protein sequence ID" value="ESW21804.1"/>
    <property type="molecule type" value="Genomic_DNA"/>
</dbReference>
<sequence length="359" mass="40869">MTPTSSLPFTFIPHMASFGNLLSFFLLFLLLVSPQIQAREPKFFSLFSHFRTIYNVKDPLHKTKVESPALAPGPVTFEPASAPGPALEPVSAPAPEPALEPVSAPAPSVEQAIGSTIPSGPAPEPEFSESGEGYGLYGRASYNQYSPTKETPTTTTTNFELLNEDFNDESYKTGYPKTKFYSSSSNNNNEEFRHNVNYNEEFRNNANNNEEFRNNDNNNEEFRNNANKYEEFRNNVNNNEELSINDNNNEEYRSTYSGGYASNSNDRFSNNNYNDKGNYHNNNNYEGKREGMSDTRFLEKGKYYYNVNTVNENYNLNGYESGRGSTAENEGYYEKSQYPNEFDTMEEYEKQQEEQGYTP</sequence>
<protein>
    <submittedName>
        <fullName evidence="3">Uncharacterized protein</fullName>
    </submittedName>
</protein>
<dbReference type="Gramene" id="ESW21804">
    <property type="protein sequence ID" value="ESW21804"/>
    <property type="gene ID" value="PHAVU_005G100800g"/>
</dbReference>
<dbReference type="STRING" id="3885.V7BV28"/>
<organism evidence="3 4">
    <name type="scientific">Phaseolus vulgaris</name>
    <name type="common">Kidney bean</name>
    <name type="synonym">French bean</name>
    <dbReference type="NCBI Taxonomy" id="3885"/>
    <lineage>
        <taxon>Eukaryota</taxon>
        <taxon>Viridiplantae</taxon>
        <taxon>Streptophyta</taxon>
        <taxon>Embryophyta</taxon>
        <taxon>Tracheophyta</taxon>
        <taxon>Spermatophyta</taxon>
        <taxon>Magnoliopsida</taxon>
        <taxon>eudicotyledons</taxon>
        <taxon>Gunneridae</taxon>
        <taxon>Pentapetalae</taxon>
        <taxon>rosids</taxon>
        <taxon>fabids</taxon>
        <taxon>Fabales</taxon>
        <taxon>Fabaceae</taxon>
        <taxon>Papilionoideae</taxon>
        <taxon>50 kb inversion clade</taxon>
        <taxon>NPAAA clade</taxon>
        <taxon>indigoferoid/millettioid clade</taxon>
        <taxon>Phaseoleae</taxon>
        <taxon>Phaseolus</taxon>
    </lineage>
</organism>
<keyword evidence="2" id="KW-0732">Signal</keyword>
<feature type="region of interest" description="Disordered" evidence="1">
    <location>
        <begin position="321"/>
        <end position="359"/>
    </location>
</feature>
<feature type="region of interest" description="Disordered" evidence="1">
    <location>
        <begin position="77"/>
        <end position="102"/>
    </location>
</feature>
<feature type="signal peptide" evidence="2">
    <location>
        <begin position="1"/>
        <end position="38"/>
    </location>
</feature>
<dbReference type="AlphaFoldDB" id="V7BV28"/>
<feature type="chain" id="PRO_5004755369" evidence="2">
    <location>
        <begin position="39"/>
        <end position="359"/>
    </location>
</feature>
<proteinExistence type="predicted"/>
<evidence type="ECO:0000313" key="3">
    <source>
        <dbReference type="EMBL" id="ESW21804.1"/>
    </source>
</evidence>
<dbReference type="PANTHER" id="PTHR35274">
    <property type="entry name" value="E6-LIKE PROTEIN"/>
    <property type="match status" value="1"/>
</dbReference>
<dbReference type="InterPro" id="IPR040290">
    <property type="entry name" value="Prot_E6-like"/>
</dbReference>
<dbReference type="eggNOG" id="ENOG502S3N4">
    <property type="taxonomic scope" value="Eukaryota"/>
</dbReference>
<dbReference type="PhylomeDB" id="V7BV28"/>
<dbReference type="OMA" id="GKYYYHV"/>